<evidence type="ECO:0000259" key="8">
    <source>
        <dbReference type="Pfam" id="PF00127"/>
    </source>
</evidence>
<dbReference type="PANTHER" id="PTHR34192">
    <property type="entry name" value="PLASTOCYANIN MAJOR ISOFORM, CHLOROPLASTIC-RELATED"/>
    <property type="match status" value="1"/>
</dbReference>
<keyword evidence="2" id="KW-0813">Transport</keyword>
<feature type="transmembrane region" description="Helical" evidence="7">
    <location>
        <begin position="123"/>
        <end position="142"/>
    </location>
</feature>
<comment type="subcellular location">
    <subcellularLocation>
        <location evidence="1">Membrane</location>
    </subcellularLocation>
</comment>
<dbReference type="PANTHER" id="PTHR34192:SF10">
    <property type="entry name" value="PLASTOCYANIN MAJOR ISOFORM, CHLOROPLASTIC-RELATED"/>
    <property type="match status" value="1"/>
</dbReference>
<keyword evidence="6 7" id="KW-0472">Membrane</keyword>
<keyword evidence="5" id="KW-0186">Copper</keyword>
<evidence type="ECO:0000256" key="1">
    <source>
        <dbReference type="ARBA" id="ARBA00004370"/>
    </source>
</evidence>
<dbReference type="GO" id="GO:0016020">
    <property type="term" value="C:membrane"/>
    <property type="evidence" value="ECO:0007669"/>
    <property type="project" value="UniProtKB-SubCell"/>
</dbReference>
<keyword evidence="4" id="KW-0249">Electron transport</keyword>
<evidence type="ECO:0000313" key="10">
    <source>
        <dbReference type="Proteomes" id="UP000198518"/>
    </source>
</evidence>
<dbReference type="Pfam" id="PF00127">
    <property type="entry name" value="Copper-bind"/>
    <property type="match status" value="1"/>
</dbReference>
<evidence type="ECO:0000256" key="5">
    <source>
        <dbReference type="ARBA" id="ARBA00023008"/>
    </source>
</evidence>
<dbReference type="GO" id="GO:0009055">
    <property type="term" value="F:electron transfer activity"/>
    <property type="evidence" value="ECO:0007669"/>
    <property type="project" value="InterPro"/>
</dbReference>
<dbReference type="RefSeq" id="WP_245708139.1">
    <property type="nucleotide sequence ID" value="NZ_FOJA01000001.1"/>
</dbReference>
<gene>
    <name evidence="9" type="ORF">SAMN04487945_1091</name>
</gene>
<dbReference type="Proteomes" id="UP000198518">
    <property type="component" value="Unassembled WGS sequence"/>
</dbReference>
<evidence type="ECO:0000256" key="4">
    <source>
        <dbReference type="ARBA" id="ARBA00022982"/>
    </source>
</evidence>
<dbReference type="GO" id="GO:0005507">
    <property type="term" value="F:copper ion binding"/>
    <property type="evidence" value="ECO:0007669"/>
    <property type="project" value="InterPro"/>
</dbReference>
<evidence type="ECO:0000256" key="3">
    <source>
        <dbReference type="ARBA" id="ARBA00022723"/>
    </source>
</evidence>
<accession>A0A1I0NRR2</accession>
<protein>
    <submittedName>
        <fullName evidence="9">Copper binding protein, plastocyanin/azurin family</fullName>
    </submittedName>
</protein>
<evidence type="ECO:0000256" key="2">
    <source>
        <dbReference type="ARBA" id="ARBA00022448"/>
    </source>
</evidence>
<keyword evidence="10" id="KW-1185">Reference proteome</keyword>
<reference evidence="9 10" key="1">
    <citation type="submission" date="2016-10" db="EMBL/GenBank/DDBJ databases">
        <authorList>
            <person name="de Groot N.N."/>
        </authorList>
    </citation>
    <scope>NUCLEOTIDE SEQUENCE [LARGE SCALE GENOMIC DNA]</scope>
    <source>
        <strain evidence="9 10">CGMCC 1.5337</strain>
    </source>
</reference>
<evidence type="ECO:0000256" key="7">
    <source>
        <dbReference type="SAM" id="Phobius"/>
    </source>
</evidence>
<name>A0A1I0NRR2_9EURY</name>
<dbReference type="Gene3D" id="2.60.40.420">
    <property type="entry name" value="Cupredoxins - blue copper proteins"/>
    <property type="match status" value="1"/>
</dbReference>
<proteinExistence type="predicted"/>
<evidence type="ECO:0000256" key="6">
    <source>
        <dbReference type="ARBA" id="ARBA00023136"/>
    </source>
</evidence>
<keyword evidence="7" id="KW-1133">Transmembrane helix</keyword>
<dbReference type="STRING" id="355548.SAMN04487945_1091"/>
<feature type="domain" description="Blue (type 1) copper" evidence="8">
    <location>
        <begin position="3"/>
        <end position="101"/>
    </location>
</feature>
<dbReference type="InterPro" id="IPR000923">
    <property type="entry name" value="BlueCu_1"/>
</dbReference>
<evidence type="ECO:0000313" key="9">
    <source>
        <dbReference type="EMBL" id="SEW04160.1"/>
    </source>
</evidence>
<organism evidence="9 10">
    <name type="scientific">Halobacterium jilantaiense</name>
    <dbReference type="NCBI Taxonomy" id="355548"/>
    <lineage>
        <taxon>Archaea</taxon>
        <taxon>Methanobacteriati</taxon>
        <taxon>Methanobacteriota</taxon>
        <taxon>Stenosarchaea group</taxon>
        <taxon>Halobacteria</taxon>
        <taxon>Halobacteriales</taxon>
        <taxon>Halobacteriaceae</taxon>
        <taxon>Halobacterium</taxon>
    </lineage>
</organism>
<dbReference type="AlphaFoldDB" id="A0A1I0NRR2"/>
<sequence>MTDSLVFDPEEVTVQVGTEVVWENVGSVGHSVTAYADELPDGAEYWASGGFGDESSARSAYPSRGDVPGGESYSHTFETTGTHGYFCIPHESVGMVGEVVVTEDPPPEDTGFETLVPNSAQTLVATLTAALTAILALGWAFMKYGGDYREGSGGES</sequence>
<keyword evidence="3" id="KW-0479">Metal-binding</keyword>
<dbReference type="SUPFAM" id="SSF49503">
    <property type="entry name" value="Cupredoxins"/>
    <property type="match status" value="1"/>
</dbReference>
<dbReference type="EMBL" id="FOJA01000001">
    <property type="protein sequence ID" value="SEW04160.1"/>
    <property type="molecule type" value="Genomic_DNA"/>
</dbReference>
<keyword evidence="7" id="KW-0812">Transmembrane</keyword>
<dbReference type="InterPro" id="IPR008972">
    <property type="entry name" value="Cupredoxin"/>
</dbReference>